<comment type="function">
    <text evidence="4">Required for flagellar hook formation. May act as a scaffolding protein.</text>
</comment>
<accession>A0A5C6AUU7</accession>
<dbReference type="GO" id="GO:0044781">
    <property type="term" value="P:bacterial-type flagellum organization"/>
    <property type="evidence" value="ECO:0007669"/>
    <property type="project" value="UniProtKB-KW"/>
</dbReference>
<evidence type="ECO:0000256" key="4">
    <source>
        <dbReference type="ARBA" id="ARBA00024746"/>
    </source>
</evidence>
<name>A0A5C6AUU7_9BACT</name>
<dbReference type="InterPro" id="IPR005648">
    <property type="entry name" value="FlgD"/>
</dbReference>
<feature type="compositionally biased region" description="Low complexity" evidence="5">
    <location>
        <begin position="1"/>
        <end position="19"/>
    </location>
</feature>
<dbReference type="AlphaFoldDB" id="A0A5C6AUU7"/>
<organism evidence="6 7">
    <name type="scientific">Neorhodopirellula pilleata</name>
    <dbReference type="NCBI Taxonomy" id="2714738"/>
    <lineage>
        <taxon>Bacteria</taxon>
        <taxon>Pseudomonadati</taxon>
        <taxon>Planctomycetota</taxon>
        <taxon>Planctomycetia</taxon>
        <taxon>Pirellulales</taxon>
        <taxon>Pirellulaceae</taxon>
        <taxon>Neorhodopirellula</taxon>
    </lineage>
</organism>
<reference evidence="6 7" key="1">
    <citation type="submission" date="2019-02" db="EMBL/GenBank/DDBJ databases">
        <title>Deep-cultivation of Planctomycetes and their phenomic and genomic characterization uncovers novel biology.</title>
        <authorList>
            <person name="Wiegand S."/>
            <person name="Jogler M."/>
            <person name="Boedeker C."/>
            <person name="Pinto D."/>
            <person name="Vollmers J."/>
            <person name="Rivas-Marin E."/>
            <person name="Kohn T."/>
            <person name="Peeters S.H."/>
            <person name="Heuer A."/>
            <person name="Rast P."/>
            <person name="Oberbeckmann S."/>
            <person name="Bunk B."/>
            <person name="Jeske O."/>
            <person name="Meyerdierks A."/>
            <person name="Storesund J.E."/>
            <person name="Kallscheuer N."/>
            <person name="Luecker S."/>
            <person name="Lage O.M."/>
            <person name="Pohl T."/>
            <person name="Merkel B.J."/>
            <person name="Hornburger P."/>
            <person name="Mueller R.-W."/>
            <person name="Bruemmer F."/>
            <person name="Labrenz M."/>
            <person name="Spormann A.M."/>
            <person name="Op Den Camp H."/>
            <person name="Overmann J."/>
            <person name="Amann R."/>
            <person name="Jetten M.S.M."/>
            <person name="Mascher T."/>
            <person name="Medema M.H."/>
            <person name="Devos D.P."/>
            <person name="Kaster A.-K."/>
            <person name="Ovreas L."/>
            <person name="Rohde M."/>
            <person name="Galperin M.Y."/>
            <person name="Jogler C."/>
        </authorList>
    </citation>
    <scope>NUCLEOTIDE SEQUENCE [LARGE SCALE GENOMIC DNA]</scope>
    <source>
        <strain evidence="6 7">Pla100</strain>
    </source>
</reference>
<dbReference type="Proteomes" id="UP000316213">
    <property type="component" value="Unassembled WGS sequence"/>
</dbReference>
<keyword evidence="3" id="KW-1005">Bacterial flagellum biogenesis</keyword>
<evidence type="ECO:0000313" key="7">
    <source>
        <dbReference type="Proteomes" id="UP000316213"/>
    </source>
</evidence>
<comment type="caution">
    <text evidence="6">The sequence shown here is derived from an EMBL/GenBank/DDBJ whole genome shotgun (WGS) entry which is preliminary data.</text>
</comment>
<dbReference type="Pfam" id="PF03963">
    <property type="entry name" value="FlgD"/>
    <property type="match status" value="1"/>
</dbReference>
<proteinExistence type="inferred from homology"/>
<gene>
    <name evidence="6" type="primary">flgD</name>
    <name evidence="6" type="ORF">Pla100_01650</name>
</gene>
<evidence type="ECO:0000256" key="5">
    <source>
        <dbReference type="SAM" id="MobiDB-lite"/>
    </source>
</evidence>
<sequence length="154" mass="16504">MSAINNPASTAAATNFSSAERSGRITGSGTNEGYNSLGTDDFLKLLVQELQNQDPLNPMDNSEMVQQIGQIREIGATDELSNALTSLSNNQQLVTASGLIGRKVQGLANDQSNIDGVVERVSVETNDENDVRSVKVHVGGKTMNIENIRNIQTE</sequence>
<dbReference type="RefSeq" id="WP_146575808.1">
    <property type="nucleotide sequence ID" value="NZ_SJPM01000001.1"/>
</dbReference>
<dbReference type="OrthoDB" id="280334at2"/>
<evidence type="ECO:0000313" key="6">
    <source>
        <dbReference type="EMBL" id="TWU03247.1"/>
    </source>
</evidence>
<comment type="similarity">
    <text evidence="1">Belongs to the FlgD family.</text>
</comment>
<evidence type="ECO:0000256" key="3">
    <source>
        <dbReference type="ARBA" id="ARBA00022795"/>
    </source>
</evidence>
<feature type="region of interest" description="Disordered" evidence="5">
    <location>
        <begin position="1"/>
        <end position="33"/>
    </location>
</feature>
<keyword evidence="7" id="KW-1185">Reference proteome</keyword>
<evidence type="ECO:0000256" key="1">
    <source>
        <dbReference type="ARBA" id="ARBA00010577"/>
    </source>
</evidence>
<dbReference type="EMBL" id="SJPM01000001">
    <property type="protein sequence ID" value="TWU03247.1"/>
    <property type="molecule type" value="Genomic_DNA"/>
</dbReference>
<protein>
    <recommendedName>
        <fullName evidence="2">Basal-body rod modification protein FlgD</fullName>
    </recommendedName>
</protein>
<evidence type="ECO:0000256" key="2">
    <source>
        <dbReference type="ARBA" id="ARBA00016013"/>
    </source>
</evidence>